<comment type="similarity">
    <text evidence="1">Belongs to the IST1 family.</text>
</comment>
<dbReference type="Gramene" id="OMO62206">
    <property type="protein sequence ID" value="OMO62206"/>
    <property type="gene ID" value="CCACVL1_22959"/>
</dbReference>
<organism evidence="3 4">
    <name type="scientific">Corchorus capsularis</name>
    <name type="common">Jute</name>
    <dbReference type="NCBI Taxonomy" id="210143"/>
    <lineage>
        <taxon>Eukaryota</taxon>
        <taxon>Viridiplantae</taxon>
        <taxon>Streptophyta</taxon>
        <taxon>Embryophyta</taxon>
        <taxon>Tracheophyta</taxon>
        <taxon>Spermatophyta</taxon>
        <taxon>Magnoliopsida</taxon>
        <taxon>eudicotyledons</taxon>
        <taxon>Gunneridae</taxon>
        <taxon>Pentapetalae</taxon>
        <taxon>rosids</taxon>
        <taxon>malvids</taxon>
        <taxon>Malvales</taxon>
        <taxon>Malvaceae</taxon>
        <taxon>Grewioideae</taxon>
        <taxon>Apeibeae</taxon>
        <taxon>Corchorus</taxon>
    </lineage>
</organism>
<accession>A0A1R3GVX4</accession>
<reference evidence="3 4" key="1">
    <citation type="submission" date="2013-09" db="EMBL/GenBank/DDBJ databases">
        <title>Corchorus capsularis genome sequencing.</title>
        <authorList>
            <person name="Alam M."/>
            <person name="Haque M.S."/>
            <person name="Islam M.S."/>
            <person name="Emdad E.M."/>
            <person name="Islam M.M."/>
            <person name="Ahmed B."/>
            <person name="Halim A."/>
            <person name="Hossen Q.M.M."/>
            <person name="Hossain M.Z."/>
            <person name="Ahmed R."/>
            <person name="Khan M.M."/>
            <person name="Islam R."/>
            <person name="Rashid M.M."/>
            <person name="Khan S.A."/>
            <person name="Rahman M.S."/>
            <person name="Alam M."/>
        </authorList>
    </citation>
    <scope>NUCLEOTIDE SEQUENCE [LARGE SCALE GENOMIC DNA]</scope>
    <source>
        <strain evidence="4">cv. CVL-1</strain>
        <tissue evidence="3">Whole seedling</tissue>
    </source>
</reference>
<sequence length="192" mass="20229">MDSGLRECPLDLREAVASIIFAAPRCSDMPDLLQIKNLFSTKFGKEFVLAATELRPDSSVNRAAGSKHICAEAAVSQAPSKQPSIKSSPPNGAEPISFTDTKQTSQHEVASLVSNVPLWTKTEIEPSVKHCTGVPVSDIKTDDTTLRSSDVLETARAAIASAERATSAARAAAELVNVKFGSMKLDGASASS</sequence>
<dbReference type="Proteomes" id="UP000188268">
    <property type="component" value="Unassembled WGS sequence"/>
</dbReference>
<protein>
    <submittedName>
        <fullName evidence="3">Uncharacterized protein</fullName>
    </submittedName>
</protein>
<dbReference type="Gene3D" id="1.20.1260.60">
    <property type="entry name" value="Vacuolar protein sorting-associated protein Ist1"/>
    <property type="match status" value="1"/>
</dbReference>
<proteinExistence type="inferred from homology"/>
<evidence type="ECO:0000313" key="4">
    <source>
        <dbReference type="Proteomes" id="UP000188268"/>
    </source>
</evidence>
<dbReference type="PANTHER" id="PTHR12161">
    <property type="entry name" value="IST1 FAMILY MEMBER"/>
    <property type="match status" value="1"/>
</dbReference>
<dbReference type="GO" id="GO:0015031">
    <property type="term" value="P:protein transport"/>
    <property type="evidence" value="ECO:0007669"/>
    <property type="project" value="InterPro"/>
</dbReference>
<evidence type="ECO:0000256" key="1">
    <source>
        <dbReference type="ARBA" id="ARBA00005536"/>
    </source>
</evidence>
<dbReference type="InterPro" id="IPR042277">
    <property type="entry name" value="IST1-like"/>
</dbReference>
<dbReference type="InterPro" id="IPR005061">
    <property type="entry name" value="Ist1"/>
</dbReference>
<keyword evidence="4" id="KW-1185">Reference proteome</keyword>
<dbReference type="OrthoDB" id="29853at2759"/>
<feature type="compositionally biased region" description="Low complexity" evidence="2">
    <location>
        <begin position="76"/>
        <end position="90"/>
    </location>
</feature>
<dbReference type="Pfam" id="PF03398">
    <property type="entry name" value="Ist1"/>
    <property type="match status" value="1"/>
</dbReference>
<dbReference type="STRING" id="210143.A0A1R3GVX4"/>
<dbReference type="AlphaFoldDB" id="A0A1R3GVX4"/>
<dbReference type="EMBL" id="AWWV01013293">
    <property type="protein sequence ID" value="OMO62206.1"/>
    <property type="molecule type" value="Genomic_DNA"/>
</dbReference>
<feature type="region of interest" description="Disordered" evidence="2">
    <location>
        <begin position="76"/>
        <end position="102"/>
    </location>
</feature>
<evidence type="ECO:0000256" key="2">
    <source>
        <dbReference type="SAM" id="MobiDB-lite"/>
    </source>
</evidence>
<name>A0A1R3GVX4_COCAP</name>
<dbReference type="OMA" id="GSKHICA"/>
<gene>
    <name evidence="3" type="ORF">CCACVL1_22959</name>
</gene>
<evidence type="ECO:0000313" key="3">
    <source>
        <dbReference type="EMBL" id="OMO62206.1"/>
    </source>
</evidence>
<comment type="caution">
    <text evidence="3">The sequence shown here is derived from an EMBL/GenBank/DDBJ whole genome shotgun (WGS) entry which is preliminary data.</text>
</comment>
<dbReference type="PANTHER" id="PTHR12161:SF81">
    <property type="entry name" value="OS01G0687700 PROTEIN"/>
    <property type="match status" value="1"/>
</dbReference>